<feature type="binding site" evidence="6">
    <location>
        <position position="36"/>
    </location>
    <ligand>
        <name>AMP</name>
        <dbReference type="ChEBI" id="CHEBI:456215"/>
    </ligand>
</feature>
<dbReference type="STRING" id="1802583.A2311_01630"/>
<keyword evidence="6" id="KW-0862">Zinc</keyword>
<keyword evidence="4 6" id="KW-0418">Kinase</keyword>
<dbReference type="EMBL" id="MEUF01000025">
    <property type="protein sequence ID" value="OGC35511.1"/>
    <property type="molecule type" value="Genomic_DNA"/>
</dbReference>
<feature type="binding site" evidence="6">
    <location>
        <position position="130"/>
    </location>
    <ligand>
        <name>Zn(2+)</name>
        <dbReference type="ChEBI" id="CHEBI:29105"/>
        <note>structural</note>
    </ligand>
</feature>
<feature type="binding site" evidence="6">
    <location>
        <begin position="57"/>
        <end position="59"/>
    </location>
    <ligand>
        <name>AMP</name>
        <dbReference type="ChEBI" id="CHEBI:456215"/>
    </ligand>
</feature>
<dbReference type="Gene3D" id="3.40.50.300">
    <property type="entry name" value="P-loop containing nucleotide triphosphate hydrolases"/>
    <property type="match status" value="1"/>
</dbReference>
<accession>A0A1F4TS48</accession>
<dbReference type="NCBIfam" id="NF001381">
    <property type="entry name" value="PRK00279.1-3"/>
    <property type="match status" value="1"/>
</dbReference>
<reference evidence="10 11" key="1">
    <citation type="journal article" date="2016" name="Nat. Commun.">
        <title>Thousands of microbial genomes shed light on interconnected biogeochemical processes in an aquifer system.</title>
        <authorList>
            <person name="Anantharaman K."/>
            <person name="Brown C.T."/>
            <person name="Hug L.A."/>
            <person name="Sharon I."/>
            <person name="Castelle C.J."/>
            <person name="Probst A.J."/>
            <person name="Thomas B.C."/>
            <person name="Singh A."/>
            <person name="Wilkins M.J."/>
            <person name="Karaoz U."/>
            <person name="Brodie E.L."/>
            <person name="Williams K.H."/>
            <person name="Hubbard S.S."/>
            <person name="Banfield J.F."/>
        </authorList>
    </citation>
    <scope>NUCLEOTIDE SEQUENCE [LARGE SCALE GENOMIC DNA]</scope>
</reference>
<dbReference type="GO" id="GO:0044209">
    <property type="term" value="P:AMP salvage"/>
    <property type="evidence" value="ECO:0007669"/>
    <property type="project" value="UniProtKB-UniRule"/>
</dbReference>
<sequence length="218" mass="24346">MILIFLGPPGSGKGTQAKMLAEKTKIPHISVGDILRDEVRKGSDLGKQAKEHMEAGRLVPDELTIELTRQRIGQADCIRGFIMDGFPRSLKQAVAFDKMLEEQKKNLDAVVYFNISDEEVIERLSGRRSCKNCGAVYHLKNLPPKVEGICDVCGGELYLRKDDEESVIRTRFEVYAKSTQPLIDHYSKMGKIIEIDAAKPIEEITAEMLKITAIATVL</sequence>
<dbReference type="FunFam" id="3.40.50.300:FF:000106">
    <property type="entry name" value="Adenylate kinase mitochondrial"/>
    <property type="match status" value="1"/>
</dbReference>
<feature type="binding site" evidence="6">
    <location>
        <begin position="136"/>
        <end position="137"/>
    </location>
    <ligand>
        <name>ATP</name>
        <dbReference type="ChEBI" id="CHEBI:30616"/>
    </ligand>
</feature>
<feature type="region of interest" description="LID" evidence="6">
    <location>
        <begin position="126"/>
        <end position="163"/>
    </location>
</feature>
<comment type="caution">
    <text evidence="6">Lacks conserved residue(s) required for the propagation of feature annotation.</text>
</comment>
<evidence type="ECO:0000256" key="2">
    <source>
        <dbReference type="ARBA" id="ARBA00022727"/>
    </source>
</evidence>
<dbReference type="PRINTS" id="PR00094">
    <property type="entry name" value="ADENYLTKNASE"/>
</dbReference>
<dbReference type="InterPro" id="IPR000850">
    <property type="entry name" value="Adenylat/UMP-CMP_kin"/>
</dbReference>
<comment type="function">
    <text evidence="6">Catalyzes the reversible transfer of the terminal phosphate group between ATP and AMP. Plays an important role in cellular energy homeostasis and in adenine nucleotide metabolism.</text>
</comment>
<dbReference type="GO" id="GO:0005737">
    <property type="term" value="C:cytoplasm"/>
    <property type="evidence" value="ECO:0007669"/>
    <property type="project" value="UniProtKB-SubCell"/>
</dbReference>
<evidence type="ECO:0000313" key="10">
    <source>
        <dbReference type="EMBL" id="OGC35511.1"/>
    </source>
</evidence>
<feature type="binding site" evidence="6">
    <location>
        <begin position="10"/>
        <end position="15"/>
    </location>
    <ligand>
        <name>ATP</name>
        <dbReference type="ChEBI" id="CHEBI:30616"/>
    </ligand>
</feature>
<dbReference type="Pfam" id="PF05191">
    <property type="entry name" value="ADK_lid"/>
    <property type="match status" value="1"/>
</dbReference>
<evidence type="ECO:0000256" key="8">
    <source>
        <dbReference type="RuleBase" id="RU003331"/>
    </source>
</evidence>
<dbReference type="GO" id="GO:0004017">
    <property type="term" value="F:AMP kinase activity"/>
    <property type="evidence" value="ECO:0007669"/>
    <property type="project" value="UniProtKB-UniRule"/>
</dbReference>
<feature type="binding site" evidence="6">
    <location>
        <position position="150"/>
    </location>
    <ligand>
        <name>Zn(2+)</name>
        <dbReference type="ChEBI" id="CHEBI:29105"/>
        <note>structural</note>
    </ligand>
</feature>
<dbReference type="Pfam" id="PF00406">
    <property type="entry name" value="ADK"/>
    <property type="match status" value="1"/>
</dbReference>
<feature type="binding site" evidence="6">
    <location>
        <position position="92"/>
    </location>
    <ligand>
        <name>AMP</name>
        <dbReference type="ChEBI" id="CHEBI:456215"/>
    </ligand>
</feature>
<comment type="caution">
    <text evidence="10">The sequence shown here is derived from an EMBL/GenBank/DDBJ whole genome shotgun (WGS) entry which is preliminary data.</text>
</comment>
<evidence type="ECO:0000259" key="9">
    <source>
        <dbReference type="Pfam" id="PF05191"/>
    </source>
</evidence>
<evidence type="ECO:0000256" key="5">
    <source>
        <dbReference type="ARBA" id="ARBA00022840"/>
    </source>
</evidence>
<keyword evidence="2 6" id="KW-0545">Nucleotide biosynthesis</keyword>
<dbReference type="NCBIfam" id="NF011100">
    <property type="entry name" value="PRK14527.1"/>
    <property type="match status" value="1"/>
</dbReference>
<comment type="similarity">
    <text evidence="6 7">Belongs to the adenylate kinase family.</text>
</comment>
<name>A0A1F4TS48_UNCSA</name>
<dbReference type="GO" id="GO:0005524">
    <property type="term" value="F:ATP binding"/>
    <property type="evidence" value="ECO:0007669"/>
    <property type="project" value="UniProtKB-UniRule"/>
</dbReference>
<evidence type="ECO:0000256" key="6">
    <source>
        <dbReference type="HAMAP-Rule" id="MF_00235"/>
    </source>
</evidence>
<keyword evidence="6" id="KW-0963">Cytoplasm</keyword>
<organism evidence="10 11">
    <name type="scientific">candidate division WOR-1 bacterium RIFOXYB2_FULL_48_7</name>
    <dbReference type="NCBI Taxonomy" id="1802583"/>
    <lineage>
        <taxon>Bacteria</taxon>
        <taxon>Bacillati</taxon>
        <taxon>Saganbacteria</taxon>
    </lineage>
</organism>
<dbReference type="GO" id="GO:0008270">
    <property type="term" value="F:zinc ion binding"/>
    <property type="evidence" value="ECO:0007669"/>
    <property type="project" value="UniProtKB-UniRule"/>
</dbReference>
<dbReference type="EC" id="2.7.4.3" evidence="6 8"/>
<dbReference type="InterPro" id="IPR006259">
    <property type="entry name" value="Adenyl_kin_sub"/>
</dbReference>
<evidence type="ECO:0000256" key="3">
    <source>
        <dbReference type="ARBA" id="ARBA00022741"/>
    </source>
</evidence>
<feature type="binding site" evidence="6">
    <location>
        <begin position="85"/>
        <end position="88"/>
    </location>
    <ligand>
        <name>AMP</name>
        <dbReference type="ChEBI" id="CHEBI:456215"/>
    </ligand>
</feature>
<comment type="pathway">
    <text evidence="6">Purine metabolism; AMP biosynthesis via salvage pathway; AMP from ADP: step 1/1.</text>
</comment>
<dbReference type="InterPro" id="IPR027417">
    <property type="entry name" value="P-loop_NTPase"/>
</dbReference>
<evidence type="ECO:0000313" key="11">
    <source>
        <dbReference type="Proteomes" id="UP000178951"/>
    </source>
</evidence>
<keyword evidence="5 6" id="KW-0067">ATP-binding</keyword>
<feature type="region of interest" description="NMP" evidence="6">
    <location>
        <begin position="30"/>
        <end position="59"/>
    </location>
</feature>
<evidence type="ECO:0000256" key="1">
    <source>
        <dbReference type="ARBA" id="ARBA00022679"/>
    </source>
</evidence>
<dbReference type="InterPro" id="IPR007862">
    <property type="entry name" value="Adenylate_kinase_lid-dom"/>
</dbReference>
<dbReference type="HAMAP" id="MF_00235">
    <property type="entry name" value="Adenylate_kinase_Adk"/>
    <property type="match status" value="1"/>
</dbReference>
<dbReference type="NCBIfam" id="NF001380">
    <property type="entry name" value="PRK00279.1-2"/>
    <property type="match status" value="1"/>
</dbReference>
<dbReference type="AlphaFoldDB" id="A0A1F4TS48"/>
<dbReference type="InterPro" id="IPR033690">
    <property type="entry name" value="Adenylat_kinase_CS"/>
</dbReference>
<feature type="binding site" evidence="6">
    <location>
        <position position="127"/>
    </location>
    <ligand>
        <name>ATP</name>
        <dbReference type="ChEBI" id="CHEBI:30616"/>
    </ligand>
</feature>
<evidence type="ECO:0000256" key="4">
    <source>
        <dbReference type="ARBA" id="ARBA00022777"/>
    </source>
</evidence>
<evidence type="ECO:0000256" key="7">
    <source>
        <dbReference type="RuleBase" id="RU003330"/>
    </source>
</evidence>
<comment type="domain">
    <text evidence="6">Consists of three domains, a large central CORE domain and two small peripheral domains, NMPbind and LID, which undergo movements during catalysis. The LID domain closes over the site of phosphoryl transfer upon ATP binding. Assembling and dissambling the active center during each catalytic cycle provides an effective means to prevent ATP hydrolysis. Some bacteria have evolved a zinc-coordinating structure that stabilizes the LID domain.</text>
</comment>
<feature type="binding site" evidence="6">
    <location>
        <position position="153"/>
    </location>
    <ligand>
        <name>Zn(2+)</name>
        <dbReference type="ChEBI" id="CHEBI:29105"/>
        <note>structural</note>
    </ligand>
</feature>
<proteinExistence type="inferred from homology"/>
<dbReference type="Proteomes" id="UP000178951">
    <property type="component" value="Unassembled WGS sequence"/>
</dbReference>
<gene>
    <name evidence="6" type="primary">adk</name>
    <name evidence="10" type="ORF">A2311_01630</name>
</gene>
<feature type="binding site" evidence="6">
    <location>
        <position position="199"/>
    </location>
    <ligand>
        <name>ATP</name>
        <dbReference type="ChEBI" id="CHEBI:30616"/>
    </ligand>
</feature>
<comment type="subunit">
    <text evidence="6 8">Monomer.</text>
</comment>
<dbReference type="CDD" id="cd01428">
    <property type="entry name" value="ADK"/>
    <property type="match status" value="1"/>
</dbReference>
<keyword evidence="1 6" id="KW-0808">Transferase</keyword>
<dbReference type="PANTHER" id="PTHR23359">
    <property type="entry name" value="NUCLEOTIDE KINASE"/>
    <property type="match status" value="1"/>
</dbReference>
<feature type="binding site" evidence="6">
    <location>
        <position position="160"/>
    </location>
    <ligand>
        <name>AMP</name>
        <dbReference type="ChEBI" id="CHEBI:456215"/>
    </ligand>
</feature>
<keyword evidence="6" id="KW-0479">Metal-binding</keyword>
<feature type="domain" description="Adenylate kinase active site lid" evidence="9">
    <location>
        <begin position="127"/>
        <end position="162"/>
    </location>
</feature>
<feature type="binding site" evidence="6">
    <location>
        <position position="133"/>
    </location>
    <ligand>
        <name>Zn(2+)</name>
        <dbReference type="ChEBI" id="CHEBI:29105"/>
        <note>structural</note>
    </ligand>
</feature>
<comment type="catalytic activity">
    <reaction evidence="6 8">
        <text>AMP + ATP = 2 ADP</text>
        <dbReference type="Rhea" id="RHEA:12973"/>
        <dbReference type="ChEBI" id="CHEBI:30616"/>
        <dbReference type="ChEBI" id="CHEBI:456215"/>
        <dbReference type="ChEBI" id="CHEBI:456216"/>
        <dbReference type="EC" id="2.7.4.3"/>
    </reaction>
</comment>
<dbReference type="SUPFAM" id="SSF52540">
    <property type="entry name" value="P-loop containing nucleoside triphosphate hydrolases"/>
    <property type="match status" value="1"/>
</dbReference>
<protein>
    <recommendedName>
        <fullName evidence="6 8">Adenylate kinase</fullName>
        <shortName evidence="6">AK</shortName>
        <ecNumber evidence="6 8">2.7.4.3</ecNumber>
    </recommendedName>
    <alternativeName>
        <fullName evidence="6">ATP-AMP transphosphorylase</fullName>
    </alternativeName>
    <alternativeName>
        <fullName evidence="6">ATP:AMP phosphotransferase</fullName>
    </alternativeName>
    <alternativeName>
        <fullName evidence="6">Adenylate monophosphate kinase</fullName>
    </alternativeName>
</protein>
<feature type="binding site" evidence="6">
    <location>
        <position position="171"/>
    </location>
    <ligand>
        <name>AMP</name>
        <dbReference type="ChEBI" id="CHEBI:456215"/>
    </ligand>
</feature>
<keyword evidence="3 6" id="KW-0547">Nucleotide-binding</keyword>
<dbReference type="PROSITE" id="PS00113">
    <property type="entry name" value="ADENYLATE_KINASE"/>
    <property type="match status" value="1"/>
</dbReference>
<dbReference type="NCBIfam" id="TIGR01351">
    <property type="entry name" value="adk"/>
    <property type="match status" value="1"/>
</dbReference>
<comment type="subcellular location">
    <subcellularLocation>
        <location evidence="6 8">Cytoplasm</location>
    </subcellularLocation>
</comment>
<dbReference type="UniPathway" id="UPA00588">
    <property type="reaction ID" value="UER00649"/>
</dbReference>